<feature type="region of interest" description="Disordered" evidence="1">
    <location>
        <begin position="36"/>
        <end position="84"/>
    </location>
</feature>
<evidence type="ECO:0000313" key="2">
    <source>
        <dbReference type="EMBL" id="GMN51911.1"/>
    </source>
</evidence>
<sequence>MALLGGESGISGRRRERGGQRQCLWEKEKEGRVARLMGGEGGGCSGEWEEKPSCGREGKRGEGGSGEKEEEKDMKMRKGEGGCEENEFGIRNHRVILRLHDGLRKLSLKVEIR</sequence>
<keyword evidence="3" id="KW-1185">Reference proteome</keyword>
<evidence type="ECO:0000256" key="1">
    <source>
        <dbReference type="SAM" id="MobiDB-lite"/>
    </source>
</evidence>
<reference evidence="2" key="1">
    <citation type="submission" date="2023-07" db="EMBL/GenBank/DDBJ databases">
        <title>draft genome sequence of fig (Ficus carica).</title>
        <authorList>
            <person name="Takahashi T."/>
            <person name="Nishimura K."/>
        </authorList>
    </citation>
    <scope>NUCLEOTIDE SEQUENCE</scope>
</reference>
<comment type="caution">
    <text evidence="2">The sequence shown here is derived from an EMBL/GenBank/DDBJ whole genome shotgun (WGS) entry which is preliminary data.</text>
</comment>
<accession>A0AA88DDA1</accession>
<evidence type="ECO:0000313" key="3">
    <source>
        <dbReference type="Proteomes" id="UP001187192"/>
    </source>
</evidence>
<feature type="region of interest" description="Disordered" evidence="1">
    <location>
        <begin position="1"/>
        <end position="22"/>
    </location>
</feature>
<feature type="compositionally biased region" description="Basic and acidic residues" evidence="1">
    <location>
        <begin position="48"/>
        <end position="81"/>
    </location>
</feature>
<gene>
    <name evidence="2" type="ORF">TIFTF001_021068</name>
</gene>
<name>A0AA88DDA1_FICCA</name>
<dbReference type="EMBL" id="BTGU01000039">
    <property type="protein sequence ID" value="GMN51911.1"/>
    <property type="molecule type" value="Genomic_DNA"/>
</dbReference>
<dbReference type="Proteomes" id="UP001187192">
    <property type="component" value="Unassembled WGS sequence"/>
</dbReference>
<dbReference type="AlphaFoldDB" id="A0AA88DDA1"/>
<organism evidence="2 3">
    <name type="scientific">Ficus carica</name>
    <name type="common">Common fig</name>
    <dbReference type="NCBI Taxonomy" id="3494"/>
    <lineage>
        <taxon>Eukaryota</taxon>
        <taxon>Viridiplantae</taxon>
        <taxon>Streptophyta</taxon>
        <taxon>Embryophyta</taxon>
        <taxon>Tracheophyta</taxon>
        <taxon>Spermatophyta</taxon>
        <taxon>Magnoliopsida</taxon>
        <taxon>eudicotyledons</taxon>
        <taxon>Gunneridae</taxon>
        <taxon>Pentapetalae</taxon>
        <taxon>rosids</taxon>
        <taxon>fabids</taxon>
        <taxon>Rosales</taxon>
        <taxon>Moraceae</taxon>
        <taxon>Ficeae</taxon>
        <taxon>Ficus</taxon>
    </lineage>
</organism>
<protein>
    <submittedName>
        <fullName evidence="2">Uncharacterized protein</fullName>
    </submittedName>
</protein>
<proteinExistence type="predicted"/>